<reference evidence="1" key="1">
    <citation type="submission" date="2022-05" db="EMBL/GenBank/DDBJ databases">
        <title>Comparative Genomics of Spacecraft Associated Microbes.</title>
        <authorList>
            <person name="Tran M.T."/>
            <person name="Wright A."/>
            <person name="Seuylemezian A."/>
            <person name="Eisen J."/>
            <person name="Coil D."/>
        </authorList>
    </citation>
    <scope>NUCLEOTIDE SEQUENCE</scope>
    <source>
        <strain evidence="1">FAIRING 10M-2.2</strain>
    </source>
</reference>
<name>A0ACC6A6H1_9BACI</name>
<protein>
    <submittedName>
        <fullName evidence="1">Uncharacterized protein</fullName>
    </submittedName>
</protein>
<dbReference type="EMBL" id="JAMBOP010000010">
    <property type="protein sequence ID" value="MCM3736233.1"/>
    <property type="molecule type" value="Genomic_DNA"/>
</dbReference>
<dbReference type="Proteomes" id="UP001202289">
    <property type="component" value="Unassembled WGS sequence"/>
</dbReference>
<proteinExistence type="predicted"/>
<keyword evidence="2" id="KW-1185">Reference proteome</keyword>
<sequence>MTRKKEIEFSLQIQLRLIKDLQHRIGFLEKQIPENESKADASLKIVDRENLVNFGMYSAFASAQERELMNAKAYLKELEQSIELLTGKGGKNK</sequence>
<evidence type="ECO:0000313" key="1">
    <source>
        <dbReference type="EMBL" id="MCM3736233.1"/>
    </source>
</evidence>
<comment type="caution">
    <text evidence="1">The sequence shown here is derived from an EMBL/GenBank/DDBJ whole genome shotgun (WGS) entry which is preliminary data.</text>
</comment>
<gene>
    <name evidence="1" type="ORF">M3215_10445</name>
</gene>
<accession>A0ACC6A6H1</accession>
<organism evidence="1 2">
    <name type="scientific">Bacillus cytotoxicus</name>
    <dbReference type="NCBI Taxonomy" id="580165"/>
    <lineage>
        <taxon>Bacteria</taxon>
        <taxon>Bacillati</taxon>
        <taxon>Bacillota</taxon>
        <taxon>Bacilli</taxon>
        <taxon>Bacillales</taxon>
        <taxon>Bacillaceae</taxon>
        <taxon>Bacillus</taxon>
        <taxon>Bacillus cereus group</taxon>
    </lineage>
</organism>
<evidence type="ECO:0000313" key="2">
    <source>
        <dbReference type="Proteomes" id="UP001202289"/>
    </source>
</evidence>